<evidence type="ECO:0000313" key="1">
    <source>
        <dbReference type="EMBL" id="KIY95209.1"/>
    </source>
</evidence>
<proteinExistence type="predicted"/>
<gene>
    <name evidence="1" type="ORF">MNEG_12755</name>
</gene>
<dbReference type="AlphaFoldDB" id="A0A0D2LU73"/>
<accession>A0A0D2LU73</accession>
<organism evidence="1 2">
    <name type="scientific">Monoraphidium neglectum</name>
    <dbReference type="NCBI Taxonomy" id="145388"/>
    <lineage>
        <taxon>Eukaryota</taxon>
        <taxon>Viridiplantae</taxon>
        <taxon>Chlorophyta</taxon>
        <taxon>core chlorophytes</taxon>
        <taxon>Chlorophyceae</taxon>
        <taxon>CS clade</taxon>
        <taxon>Sphaeropleales</taxon>
        <taxon>Selenastraceae</taxon>
        <taxon>Monoraphidium</taxon>
    </lineage>
</organism>
<dbReference type="RefSeq" id="XP_013894229.1">
    <property type="nucleotide sequence ID" value="XM_014038775.1"/>
</dbReference>
<dbReference type="KEGG" id="mng:MNEG_12755"/>
<dbReference type="GeneID" id="25730149"/>
<dbReference type="Proteomes" id="UP000054498">
    <property type="component" value="Unassembled WGS sequence"/>
</dbReference>
<name>A0A0D2LU73_9CHLO</name>
<sequence>LIAPPWRDASLLSVGCVLDEALRLFTPGADGAAAPTAAAAAGLGAEGGGGGALGAPLPALLLDPLAAAAPARSPRAAKGRGRGGR</sequence>
<evidence type="ECO:0000313" key="2">
    <source>
        <dbReference type="Proteomes" id="UP000054498"/>
    </source>
</evidence>
<dbReference type="EMBL" id="KK103633">
    <property type="protein sequence ID" value="KIY95209.1"/>
    <property type="molecule type" value="Genomic_DNA"/>
</dbReference>
<keyword evidence="2" id="KW-1185">Reference proteome</keyword>
<protein>
    <submittedName>
        <fullName evidence="1">Uncharacterized protein</fullName>
    </submittedName>
</protein>
<reference evidence="1 2" key="1">
    <citation type="journal article" date="2013" name="BMC Genomics">
        <title>Reconstruction of the lipid metabolism for the microalga Monoraphidium neglectum from its genome sequence reveals characteristics suitable for biofuel production.</title>
        <authorList>
            <person name="Bogen C."/>
            <person name="Al-Dilaimi A."/>
            <person name="Albersmeier A."/>
            <person name="Wichmann J."/>
            <person name="Grundmann M."/>
            <person name="Rupp O."/>
            <person name="Lauersen K.J."/>
            <person name="Blifernez-Klassen O."/>
            <person name="Kalinowski J."/>
            <person name="Goesmann A."/>
            <person name="Mussgnug J.H."/>
            <person name="Kruse O."/>
        </authorList>
    </citation>
    <scope>NUCLEOTIDE SEQUENCE [LARGE SCALE GENOMIC DNA]</scope>
    <source>
        <strain evidence="1 2">SAG 48.87</strain>
    </source>
</reference>
<feature type="non-terminal residue" evidence="1">
    <location>
        <position position="1"/>
    </location>
</feature>